<gene>
    <name evidence="2" type="ORF">ACFSUL_06200</name>
</gene>
<feature type="transmembrane region" description="Helical" evidence="1">
    <location>
        <begin position="161"/>
        <end position="183"/>
    </location>
</feature>
<dbReference type="RefSeq" id="WP_377933680.1">
    <property type="nucleotide sequence ID" value="NZ_JBHUMF010000015.1"/>
</dbReference>
<dbReference type="EMBL" id="JBHUMF010000015">
    <property type="protein sequence ID" value="MFD2680341.1"/>
    <property type="molecule type" value="Genomic_DNA"/>
</dbReference>
<feature type="transmembrane region" description="Helical" evidence="1">
    <location>
        <begin position="63"/>
        <end position="83"/>
    </location>
</feature>
<evidence type="ECO:0000313" key="3">
    <source>
        <dbReference type="Proteomes" id="UP001597506"/>
    </source>
</evidence>
<dbReference type="InterPro" id="IPR048147">
    <property type="entry name" value="CBO0543-like"/>
</dbReference>
<feature type="transmembrane region" description="Helical" evidence="1">
    <location>
        <begin position="103"/>
        <end position="121"/>
    </location>
</feature>
<dbReference type="Proteomes" id="UP001597506">
    <property type="component" value="Unassembled WGS sequence"/>
</dbReference>
<keyword evidence="1" id="KW-0472">Membrane</keyword>
<keyword evidence="1" id="KW-0812">Transmembrane</keyword>
<organism evidence="2 3">
    <name type="scientific">Bacillus seohaeanensis</name>
    <dbReference type="NCBI Taxonomy" id="284580"/>
    <lineage>
        <taxon>Bacteria</taxon>
        <taxon>Bacillati</taxon>
        <taxon>Bacillota</taxon>
        <taxon>Bacilli</taxon>
        <taxon>Bacillales</taxon>
        <taxon>Bacillaceae</taxon>
        <taxon>Bacillus</taxon>
    </lineage>
</organism>
<feature type="transmembrane region" description="Helical" evidence="1">
    <location>
        <begin position="36"/>
        <end position="56"/>
    </location>
</feature>
<feature type="transmembrane region" description="Helical" evidence="1">
    <location>
        <begin position="128"/>
        <end position="149"/>
    </location>
</feature>
<reference evidence="3" key="1">
    <citation type="journal article" date="2019" name="Int. J. Syst. Evol. Microbiol.">
        <title>The Global Catalogue of Microorganisms (GCM) 10K type strain sequencing project: providing services to taxonomists for standard genome sequencing and annotation.</title>
        <authorList>
            <consortium name="The Broad Institute Genomics Platform"/>
            <consortium name="The Broad Institute Genome Sequencing Center for Infectious Disease"/>
            <person name="Wu L."/>
            <person name="Ma J."/>
        </authorList>
    </citation>
    <scope>NUCLEOTIDE SEQUENCE [LARGE SCALE GENOMIC DNA]</scope>
    <source>
        <strain evidence="3">KCTC 3913</strain>
    </source>
</reference>
<evidence type="ECO:0000313" key="2">
    <source>
        <dbReference type="EMBL" id="MFD2680341.1"/>
    </source>
</evidence>
<dbReference type="NCBIfam" id="NF041644">
    <property type="entry name" value="CBO0543_fam"/>
    <property type="match status" value="1"/>
</dbReference>
<evidence type="ECO:0000256" key="1">
    <source>
        <dbReference type="SAM" id="Phobius"/>
    </source>
</evidence>
<accession>A0ABW5RQF5</accession>
<sequence length="188" mass="22640">MGKEQLELYEKIKSMQEQITQLHADYWQQYSNLGTWQFWVIFLLLFIAPLVTLYFLIDRRNMFLLGFYGFNIHVWFGYIDTWGYKQGYWGYPYQLVPFLPGNLSLDAALIPIAFMLVYQWTLKHNKNFYLYTTALSLFLSFIFKPILTLHHLFELHKGTNFFHLFISYCGIFLFSKIITNVFIKMQEK</sequence>
<protein>
    <submittedName>
        <fullName evidence="2">CBO0543 family protein</fullName>
    </submittedName>
</protein>
<keyword evidence="3" id="KW-1185">Reference proteome</keyword>
<name>A0ABW5RQF5_9BACI</name>
<keyword evidence="1" id="KW-1133">Transmembrane helix</keyword>
<proteinExistence type="predicted"/>
<comment type="caution">
    <text evidence="2">The sequence shown here is derived from an EMBL/GenBank/DDBJ whole genome shotgun (WGS) entry which is preliminary data.</text>
</comment>